<dbReference type="Proteomes" id="UP000887575">
    <property type="component" value="Unassembled WGS sequence"/>
</dbReference>
<protein>
    <submittedName>
        <fullName evidence="2">Uncharacterized protein</fullName>
    </submittedName>
</protein>
<keyword evidence="1" id="KW-1185">Reference proteome</keyword>
<reference evidence="2" key="1">
    <citation type="submission" date="2024-02" db="UniProtKB">
        <authorList>
            <consortium name="WormBaseParasite"/>
        </authorList>
    </citation>
    <scope>IDENTIFICATION</scope>
</reference>
<dbReference type="AlphaFoldDB" id="A0AAF3FNU7"/>
<dbReference type="PANTHER" id="PTHR16166">
    <property type="entry name" value="VACUOLAR PROTEIN SORTING-ASSOCIATED PROTEIN VPS13"/>
    <property type="match status" value="1"/>
</dbReference>
<name>A0AAF3FNU7_9BILA</name>
<organism evidence="1 2">
    <name type="scientific">Mesorhabditis belari</name>
    <dbReference type="NCBI Taxonomy" id="2138241"/>
    <lineage>
        <taxon>Eukaryota</taxon>
        <taxon>Metazoa</taxon>
        <taxon>Ecdysozoa</taxon>
        <taxon>Nematoda</taxon>
        <taxon>Chromadorea</taxon>
        <taxon>Rhabditida</taxon>
        <taxon>Rhabditina</taxon>
        <taxon>Rhabditomorpha</taxon>
        <taxon>Rhabditoidea</taxon>
        <taxon>Rhabditidae</taxon>
        <taxon>Mesorhabditinae</taxon>
        <taxon>Mesorhabditis</taxon>
    </lineage>
</organism>
<dbReference type="GO" id="GO:0007005">
    <property type="term" value="P:mitochondrion organization"/>
    <property type="evidence" value="ECO:0007669"/>
    <property type="project" value="TreeGrafter"/>
</dbReference>
<dbReference type="WBParaSite" id="MBELARI_LOCUS8434.2">
    <property type="protein sequence ID" value="MBELARI_LOCUS8434.2"/>
    <property type="gene ID" value="MBELARI_LOCUS8434"/>
</dbReference>
<dbReference type="PANTHER" id="PTHR16166:SF141">
    <property type="entry name" value="INTERMEMBRANE LIPID TRANSFER PROTEIN VPS13D"/>
    <property type="match status" value="1"/>
</dbReference>
<dbReference type="InterPro" id="IPR026847">
    <property type="entry name" value="VPS13"/>
</dbReference>
<sequence>MTGSVGVIQADNQLLNADRWQFIYCQAAMADDENYIRPENLPAGVPTTARPALKIEMNCTPMKHYDAFDCFRLKLCDLSVQLDELLLWKFIQFVQATDASQRIQPSALEMPPNTELDRPNPLASRKCYFGRLELDMGQIALSVATIPKSGLPKDLRLLKQQFNIMLVSFENAGISLPPFRQLHYFETSSFLFELLKKFYFGIFLELQKKVMNVGFYLDAFGNPAGFVTDLKDFFAIPCYGGWRKEALRIPRIRRLVCAHNGNDRFCAMGRAESTESTTRRRSTTIEKRATTTEHDRLRYAETKI</sequence>
<proteinExistence type="predicted"/>
<evidence type="ECO:0000313" key="2">
    <source>
        <dbReference type="WBParaSite" id="MBELARI_LOCUS8434.2"/>
    </source>
</evidence>
<dbReference type="GO" id="GO:0006623">
    <property type="term" value="P:protein targeting to vacuole"/>
    <property type="evidence" value="ECO:0007669"/>
    <property type="project" value="TreeGrafter"/>
</dbReference>
<accession>A0AAF3FNU7</accession>
<evidence type="ECO:0000313" key="1">
    <source>
        <dbReference type="Proteomes" id="UP000887575"/>
    </source>
</evidence>
<dbReference type="GO" id="GO:0045053">
    <property type="term" value="P:protein retention in Golgi apparatus"/>
    <property type="evidence" value="ECO:0007669"/>
    <property type="project" value="TreeGrafter"/>
</dbReference>